<reference evidence="2 3" key="1">
    <citation type="submission" date="2020-06" db="EMBL/GenBank/DDBJ databases">
        <title>NJ-3-1, isolated from saline soil.</title>
        <authorList>
            <person name="Cui H.L."/>
            <person name="Shi X."/>
        </authorList>
    </citation>
    <scope>NUCLEOTIDE SEQUENCE [LARGE SCALE GENOMIC DNA]</scope>
    <source>
        <strain evidence="2 3">NJ-3-1</strain>
    </source>
</reference>
<name>A0A7D5QGD9_9EURY</name>
<dbReference type="AlphaFoldDB" id="A0A7D5QGD9"/>
<dbReference type="Proteomes" id="UP000509626">
    <property type="component" value="Chromosome"/>
</dbReference>
<gene>
    <name evidence="2" type="ORF">HUG12_06515</name>
</gene>
<evidence type="ECO:0000313" key="3">
    <source>
        <dbReference type="Proteomes" id="UP000509626"/>
    </source>
</evidence>
<dbReference type="OrthoDB" id="157530at2157"/>
<dbReference type="RefSeq" id="WP_179267989.1">
    <property type="nucleotide sequence ID" value="NZ_CP058579.1"/>
</dbReference>
<dbReference type="KEGG" id="halu:HUG12_06515"/>
<evidence type="ECO:0000256" key="1">
    <source>
        <dbReference type="SAM" id="Phobius"/>
    </source>
</evidence>
<proteinExistence type="predicted"/>
<accession>A0A7D5QGD9</accession>
<protein>
    <submittedName>
        <fullName evidence="2">Uncharacterized protein</fullName>
    </submittedName>
</protein>
<keyword evidence="1" id="KW-1133">Transmembrane helix</keyword>
<feature type="transmembrane region" description="Helical" evidence="1">
    <location>
        <begin position="44"/>
        <end position="70"/>
    </location>
</feature>
<dbReference type="EMBL" id="CP058579">
    <property type="protein sequence ID" value="QLG61404.1"/>
    <property type="molecule type" value="Genomic_DNA"/>
</dbReference>
<keyword evidence="3" id="KW-1185">Reference proteome</keyword>
<sequence>MSIRNAVGQSWVLTALAVGFGAWLVVIAFRTMNNMESVWASSAGVGYTAVSGLVGLAVMVAALALLFVLFGEIGESDPGPEPWMPEEER</sequence>
<evidence type="ECO:0000313" key="2">
    <source>
        <dbReference type="EMBL" id="QLG61404.1"/>
    </source>
</evidence>
<keyword evidence="1" id="KW-0472">Membrane</keyword>
<keyword evidence="1" id="KW-0812">Transmembrane</keyword>
<organism evidence="2 3">
    <name type="scientific">Halorarum salinum</name>
    <dbReference type="NCBI Taxonomy" id="2743089"/>
    <lineage>
        <taxon>Archaea</taxon>
        <taxon>Methanobacteriati</taxon>
        <taxon>Methanobacteriota</taxon>
        <taxon>Stenosarchaea group</taxon>
        <taxon>Halobacteria</taxon>
        <taxon>Halobacteriales</taxon>
        <taxon>Haloferacaceae</taxon>
        <taxon>Halorarum</taxon>
    </lineage>
</organism>
<feature type="transmembrane region" description="Helical" evidence="1">
    <location>
        <begin position="12"/>
        <end position="32"/>
    </location>
</feature>
<dbReference type="GeneID" id="56037096"/>